<name>A0A1T4PUQ4_9FIRM</name>
<evidence type="ECO:0000313" key="2">
    <source>
        <dbReference type="EMBL" id="SJZ95076.1"/>
    </source>
</evidence>
<dbReference type="AlphaFoldDB" id="A0A1T4PUQ4"/>
<dbReference type="RefSeq" id="WP_087679537.1">
    <property type="nucleotide sequence ID" value="NZ_FUWV01000021.1"/>
</dbReference>
<dbReference type="PRINTS" id="PR00884">
    <property type="entry name" value="RIBOSOMALHS6"/>
</dbReference>
<reference evidence="2 3" key="1">
    <citation type="submission" date="2017-02" db="EMBL/GenBank/DDBJ databases">
        <authorList>
            <person name="Peterson S.W."/>
        </authorList>
    </citation>
    <scope>NUCLEOTIDE SEQUENCE [LARGE SCALE GENOMIC DNA]</scope>
    <source>
        <strain evidence="2 3">DSM 15102</strain>
    </source>
</reference>
<dbReference type="Gene3D" id="3.30.1330.30">
    <property type="match status" value="1"/>
</dbReference>
<keyword evidence="2" id="KW-0687">Ribonucleoprotein</keyword>
<dbReference type="InterPro" id="IPR004038">
    <property type="entry name" value="Ribosomal_eL8/eL30/eS12/Gad45"/>
</dbReference>
<dbReference type="InterPro" id="IPR029064">
    <property type="entry name" value="Ribosomal_eL30-like_sf"/>
</dbReference>
<protein>
    <submittedName>
        <fullName evidence="2">Large subunit ribosomal protein L7A</fullName>
    </submittedName>
</protein>
<dbReference type="OrthoDB" id="2353623at2"/>
<proteinExistence type="predicted"/>
<dbReference type="Proteomes" id="UP000196365">
    <property type="component" value="Unassembled WGS sequence"/>
</dbReference>
<evidence type="ECO:0000259" key="1">
    <source>
        <dbReference type="Pfam" id="PF01248"/>
    </source>
</evidence>
<dbReference type="GO" id="GO:0005840">
    <property type="term" value="C:ribosome"/>
    <property type="evidence" value="ECO:0007669"/>
    <property type="project" value="UniProtKB-KW"/>
</dbReference>
<organism evidence="2 3">
    <name type="scientific">Garciella nitratireducens DSM 15102</name>
    <dbReference type="NCBI Taxonomy" id="1121911"/>
    <lineage>
        <taxon>Bacteria</taxon>
        <taxon>Bacillati</taxon>
        <taxon>Bacillota</taxon>
        <taxon>Clostridia</taxon>
        <taxon>Eubacteriales</taxon>
        <taxon>Eubacteriaceae</taxon>
        <taxon>Garciella</taxon>
    </lineage>
</organism>
<dbReference type="SUPFAM" id="SSF55315">
    <property type="entry name" value="L30e-like"/>
    <property type="match status" value="1"/>
</dbReference>
<keyword evidence="3" id="KW-1185">Reference proteome</keyword>
<keyword evidence="2" id="KW-0689">Ribosomal protein</keyword>
<dbReference type="EMBL" id="FUWV01000021">
    <property type="protein sequence ID" value="SJZ95076.1"/>
    <property type="molecule type" value="Genomic_DNA"/>
</dbReference>
<dbReference type="Pfam" id="PF01248">
    <property type="entry name" value="Ribosomal_L7Ae"/>
    <property type="match status" value="1"/>
</dbReference>
<sequence>MLNKLGCSKNRVVGFKQTRKAIQEGRAKVVFLAKDVEKNLLEKIEELCKINNVELIYITTMKELGKACNIDVKAACAALIYDK</sequence>
<evidence type="ECO:0000313" key="3">
    <source>
        <dbReference type="Proteomes" id="UP000196365"/>
    </source>
</evidence>
<accession>A0A1T4PUQ4</accession>
<feature type="domain" description="Ribosomal protein eL8/eL30/eS12/Gadd45" evidence="1">
    <location>
        <begin position="9"/>
        <end position="79"/>
    </location>
</feature>
<gene>
    <name evidence="2" type="ORF">SAMN02745973_02216</name>
</gene>